<sequence>MLRLLRLLAIPLLLQAANARYLPQVDQQLRLETKHCTPANIANVVVFGDSISDTGNVYNLTKGAWPRPSLYPDGRFTNGHVWTDYVSQERQFNLINFAHGGATTDSKVVQGYSGSNADIPVPGFIQQIESYSRQPLDPASTMFVVNFQGNDFIFDPSIGSEKVLANIERGIHGLVKLGARHIFVIENFDMGLIPYFQTQSREMSALSKKQHDEYQDMIQRMNQAYGRPHHSKPFSNCPGGRRKTNVAFFDLYTLLQRLNHPRRLKHIGIRDVVHACVNSDYSSRCRHPDRHYYYDMFHFSTKIHRQIANGILKML</sequence>
<dbReference type="Pfam" id="PF00657">
    <property type="entry name" value="Lipase_GDSL"/>
    <property type="match status" value="1"/>
</dbReference>
<proteinExistence type="inferred from homology"/>
<dbReference type="PROSITE" id="PS01098">
    <property type="entry name" value="LIPASE_GDSL_SER"/>
    <property type="match status" value="1"/>
</dbReference>
<dbReference type="PANTHER" id="PTHR22835">
    <property type="entry name" value="ZINC FINGER FYVE DOMAIN CONTAINING PROTEIN"/>
    <property type="match status" value="1"/>
</dbReference>
<dbReference type="InterPro" id="IPR008265">
    <property type="entry name" value="Lipase_GDSL_AS"/>
</dbReference>
<dbReference type="GO" id="GO:0016298">
    <property type="term" value="F:lipase activity"/>
    <property type="evidence" value="ECO:0007669"/>
    <property type="project" value="InterPro"/>
</dbReference>
<evidence type="ECO:0000313" key="4">
    <source>
        <dbReference type="Proteomes" id="UP000726737"/>
    </source>
</evidence>
<keyword evidence="4" id="KW-1185">Reference proteome</keyword>
<feature type="signal peptide" evidence="2">
    <location>
        <begin position="1"/>
        <end position="19"/>
    </location>
</feature>
<name>A0A9P6Q8W1_9FUNG</name>
<dbReference type="OrthoDB" id="1600564at2759"/>
<comment type="similarity">
    <text evidence="1">Belongs to the 'GDSL' lipolytic enzyme family.</text>
</comment>
<dbReference type="Proteomes" id="UP000726737">
    <property type="component" value="Unassembled WGS sequence"/>
</dbReference>
<organism evidence="3 4">
    <name type="scientific">Mortierella polycephala</name>
    <dbReference type="NCBI Taxonomy" id="41804"/>
    <lineage>
        <taxon>Eukaryota</taxon>
        <taxon>Fungi</taxon>
        <taxon>Fungi incertae sedis</taxon>
        <taxon>Mucoromycota</taxon>
        <taxon>Mortierellomycotina</taxon>
        <taxon>Mortierellomycetes</taxon>
        <taxon>Mortierellales</taxon>
        <taxon>Mortierellaceae</taxon>
        <taxon>Mortierella</taxon>
    </lineage>
</organism>
<dbReference type="Gene3D" id="3.40.50.1110">
    <property type="entry name" value="SGNH hydrolase"/>
    <property type="match status" value="1"/>
</dbReference>
<comment type="caution">
    <text evidence="3">The sequence shown here is derived from an EMBL/GenBank/DDBJ whole genome shotgun (WGS) entry which is preliminary data.</text>
</comment>
<dbReference type="InterPro" id="IPR036514">
    <property type="entry name" value="SGNH_hydro_sf"/>
</dbReference>
<feature type="chain" id="PRO_5040483626" evidence="2">
    <location>
        <begin position="20"/>
        <end position="315"/>
    </location>
</feature>
<dbReference type="InterPro" id="IPR001087">
    <property type="entry name" value="GDSL"/>
</dbReference>
<dbReference type="SUPFAM" id="SSF52266">
    <property type="entry name" value="SGNH hydrolase"/>
    <property type="match status" value="1"/>
</dbReference>
<evidence type="ECO:0000313" key="3">
    <source>
        <dbReference type="EMBL" id="KAG0261876.1"/>
    </source>
</evidence>
<dbReference type="EMBL" id="JAAAJA010000112">
    <property type="protein sequence ID" value="KAG0261876.1"/>
    <property type="molecule type" value="Genomic_DNA"/>
</dbReference>
<evidence type="ECO:0000256" key="1">
    <source>
        <dbReference type="ARBA" id="ARBA00008668"/>
    </source>
</evidence>
<reference evidence="3" key="1">
    <citation type="journal article" date="2020" name="Fungal Divers.">
        <title>Resolving the Mortierellaceae phylogeny through synthesis of multi-gene phylogenetics and phylogenomics.</title>
        <authorList>
            <person name="Vandepol N."/>
            <person name="Liber J."/>
            <person name="Desiro A."/>
            <person name="Na H."/>
            <person name="Kennedy M."/>
            <person name="Barry K."/>
            <person name="Grigoriev I.V."/>
            <person name="Miller A.N."/>
            <person name="O'Donnell K."/>
            <person name="Stajich J.E."/>
            <person name="Bonito G."/>
        </authorList>
    </citation>
    <scope>NUCLEOTIDE SEQUENCE</scope>
    <source>
        <strain evidence="3">KOD948</strain>
    </source>
</reference>
<dbReference type="GO" id="GO:0006629">
    <property type="term" value="P:lipid metabolic process"/>
    <property type="evidence" value="ECO:0007669"/>
    <property type="project" value="InterPro"/>
</dbReference>
<keyword evidence="2" id="KW-0732">Signal</keyword>
<protein>
    <submittedName>
        <fullName evidence="3">Uncharacterized protein</fullName>
    </submittedName>
</protein>
<dbReference type="CDD" id="cd01846">
    <property type="entry name" value="fatty_acyltransferase_like"/>
    <property type="match status" value="1"/>
</dbReference>
<dbReference type="PANTHER" id="PTHR22835:SF659">
    <property type="entry name" value="GDSL LIPASE_ACYLHYDROLASE, PUTATIVE (AFU_ORTHOLOGUE AFUA_2G00510)-RELATED"/>
    <property type="match status" value="1"/>
</dbReference>
<evidence type="ECO:0000256" key="2">
    <source>
        <dbReference type="SAM" id="SignalP"/>
    </source>
</evidence>
<dbReference type="AlphaFoldDB" id="A0A9P6Q8W1"/>
<gene>
    <name evidence="3" type="ORF">BG011_000573</name>
</gene>
<accession>A0A9P6Q8W1</accession>